<dbReference type="Gene3D" id="3.40.1110.10">
    <property type="entry name" value="Calcium-transporting ATPase, cytoplasmic domain N"/>
    <property type="match status" value="1"/>
</dbReference>
<keyword evidence="3 5" id="KW-1133">Transmembrane helix</keyword>
<dbReference type="SUPFAM" id="SSF81665">
    <property type="entry name" value="Calcium ATPase, transmembrane domain M"/>
    <property type="match status" value="1"/>
</dbReference>
<dbReference type="NCBIfam" id="TIGR01494">
    <property type="entry name" value="ATPase_P-type"/>
    <property type="match status" value="1"/>
</dbReference>
<feature type="domain" description="Cation-transporting P-type ATPase C-terminal" evidence="6">
    <location>
        <begin position="341"/>
        <end position="514"/>
    </location>
</feature>
<name>A0ABD2PXC5_9PLAT</name>
<keyword evidence="4 5" id="KW-0472">Membrane</keyword>
<keyword evidence="2 5" id="KW-0812">Transmembrane</keyword>
<feature type="transmembrane region" description="Helical" evidence="5">
    <location>
        <begin position="388"/>
        <end position="410"/>
    </location>
</feature>
<evidence type="ECO:0000256" key="1">
    <source>
        <dbReference type="ARBA" id="ARBA00004141"/>
    </source>
</evidence>
<feature type="non-terminal residue" evidence="7">
    <location>
        <position position="1"/>
    </location>
</feature>
<organism evidence="7 8">
    <name type="scientific">Cichlidogyrus casuarinus</name>
    <dbReference type="NCBI Taxonomy" id="1844966"/>
    <lineage>
        <taxon>Eukaryota</taxon>
        <taxon>Metazoa</taxon>
        <taxon>Spiralia</taxon>
        <taxon>Lophotrochozoa</taxon>
        <taxon>Platyhelminthes</taxon>
        <taxon>Monogenea</taxon>
        <taxon>Monopisthocotylea</taxon>
        <taxon>Dactylogyridea</taxon>
        <taxon>Ancyrocephalidae</taxon>
        <taxon>Cichlidogyrus</taxon>
    </lineage>
</organism>
<evidence type="ECO:0000256" key="4">
    <source>
        <dbReference type="ARBA" id="ARBA00023136"/>
    </source>
</evidence>
<dbReference type="InterPro" id="IPR001757">
    <property type="entry name" value="P_typ_ATPase"/>
</dbReference>
<dbReference type="PRINTS" id="PR00119">
    <property type="entry name" value="CATATPASE"/>
</dbReference>
<dbReference type="InterPro" id="IPR006068">
    <property type="entry name" value="ATPase_P-typ_cation-transptr_C"/>
</dbReference>
<evidence type="ECO:0000313" key="7">
    <source>
        <dbReference type="EMBL" id="KAL3312004.1"/>
    </source>
</evidence>
<dbReference type="Proteomes" id="UP001626550">
    <property type="component" value="Unassembled WGS sequence"/>
</dbReference>
<dbReference type="InterPro" id="IPR023299">
    <property type="entry name" value="ATPase_P-typ_cyto_dom_N"/>
</dbReference>
<dbReference type="InterPro" id="IPR023298">
    <property type="entry name" value="ATPase_P-typ_TM_dom_sf"/>
</dbReference>
<comment type="subcellular location">
    <subcellularLocation>
        <location evidence="1">Membrane</location>
        <topology evidence="1">Multi-pass membrane protein</topology>
    </subcellularLocation>
</comment>
<dbReference type="Pfam" id="PF00689">
    <property type="entry name" value="Cation_ATPase_C"/>
    <property type="match status" value="1"/>
</dbReference>
<sequence>VGCLCNNAVLKDDAVTGQPTEGALLVLATKANIADPRNIHRRMEELPFSSDTKIMSVTCTPRHVKDNVDLDHHGHPICVFVKGSPDSIIQRSLYYRGPAMIHKNLHSALSDGPILPLNEAIREALMLEAQNMGQNGLRVLALAEGSSIDRLILLGLVGLVDPPRPGVDAAIETIFAAGVNVIMITGDAKETACTIAGRLGLFQAHNTAMSGFELDHMDVDTLSREIRDTTVFYRTTPKHKCKIVKALQKHGLVVAMTGDGVNDAVAVKSADVGVAMGQGGTDVCKEAADIVLVNNDFACILAAMEEGKAIFHNIRNFVRFQLSTSISALCLIALSTILKMPSPLNPMQILYINILMDGPPAQSLGLEPPDKEVIRQPPRRVRESILNVRVFVSILLSSAVIVSGTFWVFYNEMSADGQVTPRDTTMSFTCFVLFDIFNALSCRSSTRSVFSIGLFTNRIFIITVLISLLGQLLVIYAPPLQSIFQTERISALDLLQLVLISSTVFIVNEIQKFLIYSPKTRHLRTSFLGRSTTSHNPILKLVSQFIPKQRFQKNRYRSDFSV</sequence>
<dbReference type="SUPFAM" id="SSF56784">
    <property type="entry name" value="HAD-like"/>
    <property type="match status" value="1"/>
</dbReference>
<dbReference type="SUPFAM" id="SSF81660">
    <property type="entry name" value="Metal cation-transporting ATPase, ATP-binding domain N"/>
    <property type="match status" value="1"/>
</dbReference>
<feature type="transmembrane region" description="Helical" evidence="5">
    <location>
        <begin position="454"/>
        <end position="477"/>
    </location>
</feature>
<comment type="caution">
    <text evidence="7">The sequence shown here is derived from an EMBL/GenBank/DDBJ whole genome shotgun (WGS) entry which is preliminary data.</text>
</comment>
<gene>
    <name evidence="7" type="ORF">Ciccas_009410</name>
</gene>
<dbReference type="InterPro" id="IPR036412">
    <property type="entry name" value="HAD-like_sf"/>
</dbReference>
<evidence type="ECO:0000313" key="8">
    <source>
        <dbReference type="Proteomes" id="UP001626550"/>
    </source>
</evidence>
<keyword evidence="8" id="KW-1185">Reference proteome</keyword>
<feature type="transmembrane region" description="Helical" evidence="5">
    <location>
        <begin position="320"/>
        <end position="338"/>
    </location>
</feature>
<dbReference type="PRINTS" id="PR00120">
    <property type="entry name" value="HATPASE"/>
</dbReference>
<dbReference type="EMBL" id="JBJKFK010001917">
    <property type="protein sequence ID" value="KAL3312004.1"/>
    <property type="molecule type" value="Genomic_DNA"/>
</dbReference>
<evidence type="ECO:0000259" key="6">
    <source>
        <dbReference type="Pfam" id="PF00689"/>
    </source>
</evidence>
<accession>A0ABD2PXC5</accession>
<protein>
    <recommendedName>
        <fullName evidence="6">Cation-transporting P-type ATPase C-terminal domain-containing protein</fullName>
    </recommendedName>
</protein>
<dbReference type="PANTHER" id="PTHR42861">
    <property type="entry name" value="CALCIUM-TRANSPORTING ATPASE"/>
    <property type="match status" value="1"/>
</dbReference>
<dbReference type="GO" id="GO:0016020">
    <property type="term" value="C:membrane"/>
    <property type="evidence" value="ECO:0007669"/>
    <property type="project" value="UniProtKB-SubCell"/>
</dbReference>
<reference evidence="7 8" key="1">
    <citation type="submission" date="2024-11" db="EMBL/GenBank/DDBJ databases">
        <title>Adaptive evolution of stress response genes in parasites aligns with host niche diversity.</title>
        <authorList>
            <person name="Hahn C."/>
            <person name="Resl P."/>
        </authorList>
    </citation>
    <scope>NUCLEOTIDE SEQUENCE [LARGE SCALE GENOMIC DNA]</scope>
    <source>
        <strain evidence="7">EGGRZ-B1_66</strain>
        <tissue evidence="7">Body</tissue>
    </source>
</reference>
<dbReference type="Gene3D" id="1.20.1110.10">
    <property type="entry name" value="Calcium-transporting ATPase, transmembrane domain"/>
    <property type="match status" value="1"/>
</dbReference>
<dbReference type="AlphaFoldDB" id="A0ABD2PXC5"/>
<feature type="transmembrane region" description="Helical" evidence="5">
    <location>
        <begin position="425"/>
        <end position="442"/>
    </location>
</feature>
<evidence type="ECO:0000256" key="2">
    <source>
        <dbReference type="ARBA" id="ARBA00022692"/>
    </source>
</evidence>
<proteinExistence type="predicted"/>
<evidence type="ECO:0000256" key="5">
    <source>
        <dbReference type="SAM" id="Phobius"/>
    </source>
</evidence>
<evidence type="ECO:0000256" key="3">
    <source>
        <dbReference type="ARBA" id="ARBA00022989"/>
    </source>
</evidence>
<dbReference type="Pfam" id="PF13246">
    <property type="entry name" value="Cation_ATPase"/>
    <property type="match status" value="1"/>
</dbReference>